<dbReference type="Proteomes" id="UP001158067">
    <property type="component" value="Unassembled WGS sequence"/>
</dbReference>
<dbReference type="EMBL" id="FXUG01000027">
    <property type="protein sequence ID" value="SMP78693.1"/>
    <property type="molecule type" value="Genomic_DNA"/>
</dbReference>
<proteinExistence type="predicted"/>
<accession>A0ABY1QRB3</accession>
<organism evidence="1 2">
    <name type="scientific">Neorhodopirellula lusitana</name>
    <dbReference type="NCBI Taxonomy" id="445327"/>
    <lineage>
        <taxon>Bacteria</taxon>
        <taxon>Pseudomonadati</taxon>
        <taxon>Planctomycetota</taxon>
        <taxon>Planctomycetia</taxon>
        <taxon>Pirellulales</taxon>
        <taxon>Pirellulaceae</taxon>
        <taxon>Neorhodopirellula</taxon>
    </lineage>
</organism>
<keyword evidence="2" id="KW-1185">Reference proteome</keyword>
<evidence type="ECO:0000313" key="1">
    <source>
        <dbReference type="EMBL" id="SMP78693.1"/>
    </source>
</evidence>
<protein>
    <submittedName>
        <fullName evidence="1">Uncharacterized protein</fullName>
    </submittedName>
</protein>
<comment type="caution">
    <text evidence="1">The sequence shown here is derived from an EMBL/GenBank/DDBJ whole genome shotgun (WGS) entry which is preliminary data.</text>
</comment>
<gene>
    <name evidence="1" type="ORF">SAMN06265222_12714</name>
</gene>
<sequence length="88" mass="10136">MKPWFCPDAQKGVRYRLTNTLHRSEVTLRICQREVGERSNQKSYGHFCPALHARLRCLSADGRLHSTIDDEASIAWVDFAVLFTQETV</sequence>
<name>A0ABY1QRB3_9BACT</name>
<evidence type="ECO:0000313" key="2">
    <source>
        <dbReference type="Proteomes" id="UP001158067"/>
    </source>
</evidence>
<reference evidence="1 2" key="1">
    <citation type="submission" date="2017-05" db="EMBL/GenBank/DDBJ databases">
        <authorList>
            <person name="Varghese N."/>
            <person name="Submissions S."/>
        </authorList>
    </citation>
    <scope>NUCLEOTIDE SEQUENCE [LARGE SCALE GENOMIC DNA]</scope>
    <source>
        <strain evidence="1 2">DSM 25457</strain>
    </source>
</reference>